<organism evidence="1 2">
    <name type="scientific">Argiope bruennichi</name>
    <name type="common">Wasp spider</name>
    <name type="synonym">Aranea bruennichi</name>
    <dbReference type="NCBI Taxonomy" id="94029"/>
    <lineage>
        <taxon>Eukaryota</taxon>
        <taxon>Metazoa</taxon>
        <taxon>Ecdysozoa</taxon>
        <taxon>Arthropoda</taxon>
        <taxon>Chelicerata</taxon>
        <taxon>Arachnida</taxon>
        <taxon>Araneae</taxon>
        <taxon>Araneomorphae</taxon>
        <taxon>Entelegynae</taxon>
        <taxon>Araneoidea</taxon>
        <taxon>Araneidae</taxon>
        <taxon>Argiope</taxon>
    </lineage>
</organism>
<accession>A0A8T0EJI0</accession>
<reference evidence="1" key="1">
    <citation type="journal article" date="2020" name="bioRxiv">
        <title>Chromosome-level reference genome of the European wasp spider Argiope bruennichi: a resource for studies on range expansion and evolutionary adaptation.</title>
        <authorList>
            <person name="Sheffer M.M."/>
            <person name="Hoppe A."/>
            <person name="Krehenwinkel H."/>
            <person name="Uhl G."/>
            <person name="Kuss A.W."/>
            <person name="Jensen L."/>
            <person name="Jensen C."/>
            <person name="Gillespie R.G."/>
            <person name="Hoff K.J."/>
            <person name="Prost S."/>
        </authorList>
    </citation>
    <scope>NUCLEOTIDE SEQUENCE</scope>
</reference>
<comment type="caution">
    <text evidence="1">The sequence shown here is derived from an EMBL/GenBank/DDBJ whole genome shotgun (WGS) entry which is preliminary data.</text>
</comment>
<dbReference type="AlphaFoldDB" id="A0A8T0EJI0"/>
<evidence type="ECO:0000313" key="2">
    <source>
        <dbReference type="Proteomes" id="UP000807504"/>
    </source>
</evidence>
<protein>
    <submittedName>
        <fullName evidence="1">Uncharacterized protein</fullName>
    </submittedName>
</protein>
<gene>
    <name evidence="1" type="ORF">HNY73_019168</name>
</gene>
<evidence type="ECO:0000313" key="1">
    <source>
        <dbReference type="EMBL" id="KAF8771794.1"/>
    </source>
</evidence>
<proteinExistence type="predicted"/>
<name>A0A8T0EJI0_ARGBR</name>
<reference evidence="1" key="2">
    <citation type="submission" date="2020-06" db="EMBL/GenBank/DDBJ databases">
        <authorList>
            <person name="Sheffer M."/>
        </authorList>
    </citation>
    <scope>NUCLEOTIDE SEQUENCE</scope>
</reference>
<dbReference type="EMBL" id="JABXBU010002228">
    <property type="protein sequence ID" value="KAF8771794.1"/>
    <property type="molecule type" value="Genomic_DNA"/>
</dbReference>
<keyword evidence="2" id="KW-1185">Reference proteome</keyword>
<dbReference type="Proteomes" id="UP000807504">
    <property type="component" value="Unassembled WGS sequence"/>
</dbReference>
<sequence>MEAPGEINEKHLDTDLHTKAFNTGTNVQALTHVDKKGFSCYDCAENPIVLSRMKSLVLCSDCCQIEDLKMSLLRKTLEDYKDEVTIRPFDVLKLERSVILMSFGAVAFPFLIKKQNRTVKFDFKYAL</sequence>